<organism evidence="1 2">
    <name type="scientific">Thermogemmatispora tikiterensis</name>
    <dbReference type="NCBI Taxonomy" id="1825093"/>
    <lineage>
        <taxon>Bacteria</taxon>
        <taxon>Bacillati</taxon>
        <taxon>Chloroflexota</taxon>
        <taxon>Ktedonobacteria</taxon>
        <taxon>Thermogemmatisporales</taxon>
        <taxon>Thermogemmatisporaceae</taxon>
        <taxon>Thermogemmatispora</taxon>
    </lineage>
</organism>
<evidence type="ECO:0000313" key="1">
    <source>
        <dbReference type="EMBL" id="RAQ93925.1"/>
    </source>
</evidence>
<comment type="caution">
    <text evidence="1">The sequence shown here is derived from an EMBL/GenBank/DDBJ whole genome shotgun (WGS) entry which is preliminary data.</text>
</comment>
<name>A0A328VI08_9CHLR</name>
<accession>A0A328VI08</accession>
<gene>
    <name evidence="1" type="ORF">A4R35_00170</name>
</gene>
<evidence type="ECO:0000313" key="2">
    <source>
        <dbReference type="Proteomes" id="UP000248706"/>
    </source>
</evidence>
<reference evidence="1 2" key="1">
    <citation type="submission" date="2016-08" db="EMBL/GenBank/DDBJ databases">
        <title>Analysis of Carbohydrate Active Enzymes in Thermogemmatispora T81 Reveals Carbohydrate Degradation Ability.</title>
        <authorList>
            <person name="Tomazini A."/>
            <person name="Lal S."/>
            <person name="Stott M."/>
            <person name="Henrissat B."/>
            <person name="Polikarpov I."/>
            <person name="Sparling R."/>
            <person name="Levin D.B."/>
        </authorList>
    </citation>
    <scope>NUCLEOTIDE SEQUENCE [LARGE SCALE GENOMIC DNA]</scope>
    <source>
        <strain evidence="1 2">T81</strain>
    </source>
</reference>
<proteinExistence type="predicted"/>
<keyword evidence="2" id="KW-1185">Reference proteome</keyword>
<dbReference type="EMBL" id="MCIF01000002">
    <property type="protein sequence ID" value="RAQ93925.1"/>
    <property type="molecule type" value="Genomic_DNA"/>
</dbReference>
<sequence>MQTMTLNPRATGWEEQDAVTQAVPTGMRVPVHVRLAATCGQPCQATASFQGVIRVGLKGTVVYRVKLTKSLQYLDPVCPQL</sequence>
<dbReference type="AlphaFoldDB" id="A0A328VI08"/>
<dbReference type="Proteomes" id="UP000248706">
    <property type="component" value="Unassembled WGS sequence"/>
</dbReference>
<protein>
    <submittedName>
        <fullName evidence="1">Uncharacterized protein</fullName>
    </submittedName>
</protein>